<protein>
    <submittedName>
        <fullName evidence="8">No apical meristem (NAM) protein</fullName>
    </submittedName>
</protein>
<evidence type="ECO:0000256" key="5">
    <source>
        <dbReference type="ARBA" id="ARBA00023242"/>
    </source>
</evidence>
<dbReference type="AlphaFoldDB" id="A0A1R3KFB0"/>
<evidence type="ECO:0000313" key="9">
    <source>
        <dbReference type="Proteomes" id="UP000188268"/>
    </source>
</evidence>
<dbReference type="InterPro" id="IPR036093">
    <property type="entry name" value="NAC_dom_sf"/>
</dbReference>
<name>A0A1R3KFB0_COCAP</name>
<keyword evidence="3" id="KW-0238">DNA-binding</keyword>
<evidence type="ECO:0000256" key="4">
    <source>
        <dbReference type="ARBA" id="ARBA00023163"/>
    </source>
</evidence>
<accession>A0A1R3KFB0</accession>
<dbReference type="GO" id="GO:0003677">
    <property type="term" value="F:DNA binding"/>
    <property type="evidence" value="ECO:0007669"/>
    <property type="project" value="UniProtKB-KW"/>
</dbReference>
<feature type="domain" description="NAC" evidence="7">
    <location>
        <begin position="2"/>
        <end position="147"/>
    </location>
</feature>
<comment type="caution">
    <text evidence="8">The sequence shown here is derived from an EMBL/GenBank/DDBJ whole genome shotgun (WGS) entry which is preliminary data.</text>
</comment>
<keyword evidence="9" id="KW-1185">Reference proteome</keyword>
<dbReference type="InterPro" id="IPR003441">
    <property type="entry name" value="NAC-dom"/>
</dbReference>
<evidence type="ECO:0000259" key="7">
    <source>
        <dbReference type="PROSITE" id="PS51005"/>
    </source>
</evidence>
<keyword evidence="4" id="KW-0804">Transcription</keyword>
<dbReference type="GO" id="GO:0006355">
    <property type="term" value="P:regulation of DNA-templated transcription"/>
    <property type="evidence" value="ECO:0007669"/>
    <property type="project" value="InterPro"/>
</dbReference>
<dbReference type="Gramene" id="OMP05739">
    <property type="protein sequence ID" value="OMP05739"/>
    <property type="gene ID" value="CCACVL1_01839"/>
</dbReference>
<feature type="compositionally biased region" description="Polar residues" evidence="6">
    <location>
        <begin position="79"/>
        <end position="90"/>
    </location>
</feature>
<keyword evidence="5" id="KW-0539">Nucleus</keyword>
<dbReference type="PANTHER" id="PTHR31989">
    <property type="entry name" value="NAC DOMAIN-CONTAINING PROTEIN 82-RELATED"/>
    <property type="match status" value="1"/>
</dbReference>
<feature type="region of interest" description="Disordered" evidence="6">
    <location>
        <begin position="72"/>
        <end position="103"/>
    </location>
</feature>
<evidence type="ECO:0000313" key="8">
    <source>
        <dbReference type="EMBL" id="OMP05739.1"/>
    </source>
</evidence>
<dbReference type="STRING" id="210143.A0A1R3KFB0"/>
<dbReference type="OMA" id="SHNRTIQ"/>
<dbReference type="Gene3D" id="2.170.150.80">
    <property type="entry name" value="NAC domain"/>
    <property type="match status" value="1"/>
</dbReference>
<gene>
    <name evidence="8" type="ORF">CCACVL1_01839</name>
</gene>
<evidence type="ECO:0000256" key="2">
    <source>
        <dbReference type="ARBA" id="ARBA00023015"/>
    </source>
</evidence>
<sequence length="154" mass="18184">MELVGFRFEPSEAMLLGYLYNKVSGNKMEMGNMVQECDLYGQKEPWEIWDMFGGATHNKEDLYFFTRLKKKSSTDSRTNRSVGSGTWNDNSDTKEIKHPRHPSQTLGIRKRYRYEDGKPDQVGKWILHEFSLKIIETNMVLCRLRKNQRKQKQV</sequence>
<dbReference type="Proteomes" id="UP000188268">
    <property type="component" value="Unassembled WGS sequence"/>
</dbReference>
<dbReference type="Pfam" id="PF02365">
    <property type="entry name" value="NAM"/>
    <property type="match status" value="1"/>
</dbReference>
<evidence type="ECO:0000256" key="3">
    <source>
        <dbReference type="ARBA" id="ARBA00023125"/>
    </source>
</evidence>
<comment type="subcellular location">
    <subcellularLocation>
        <location evidence="1">Nucleus</location>
    </subcellularLocation>
</comment>
<evidence type="ECO:0000256" key="1">
    <source>
        <dbReference type="ARBA" id="ARBA00004123"/>
    </source>
</evidence>
<keyword evidence="2" id="KW-0805">Transcription regulation</keyword>
<dbReference type="PROSITE" id="PS51005">
    <property type="entry name" value="NAC"/>
    <property type="match status" value="1"/>
</dbReference>
<evidence type="ECO:0000256" key="6">
    <source>
        <dbReference type="SAM" id="MobiDB-lite"/>
    </source>
</evidence>
<dbReference type="EMBL" id="AWWV01005225">
    <property type="protein sequence ID" value="OMP05739.1"/>
    <property type="molecule type" value="Genomic_DNA"/>
</dbReference>
<proteinExistence type="predicted"/>
<reference evidence="8 9" key="1">
    <citation type="submission" date="2013-09" db="EMBL/GenBank/DDBJ databases">
        <title>Corchorus capsularis genome sequencing.</title>
        <authorList>
            <person name="Alam M."/>
            <person name="Haque M.S."/>
            <person name="Islam M.S."/>
            <person name="Emdad E.M."/>
            <person name="Islam M.M."/>
            <person name="Ahmed B."/>
            <person name="Halim A."/>
            <person name="Hossen Q.M.M."/>
            <person name="Hossain M.Z."/>
            <person name="Ahmed R."/>
            <person name="Khan M.M."/>
            <person name="Islam R."/>
            <person name="Rashid M.M."/>
            <person name="Khan S.A."/>
            <person name="Rahman M.S."/>
            <person name="Alam M."/>
        </authorList>
    </citation>
    <scope>NUCLEOTIDE SEQUENCE [LARGE SCALE GENOMIC DNA]</scope>
    <source>
        <strain evidence="9">cv. CVL-1</strain>
        <tissue evidence="8">Whole seedling</tissue>
    </source>
</reference>
<dbReference type="GO" id="GO:0005634">
    <property type="term" value="C:nucleus"/>
    <property type="evidence" value="ECO:0007669"/>
    <property type="project" value="UniProtKB-SubCell"/>
</dbReference>
<organism evidence="8 9">
    <name type="scientific">Corchorus capsularis</name>
    <name type="common">Jute</name>
    <dbReference type="NCBI Taxonomy" id="210143"/>
    <lineage>
        <taxon>Eukaryota</taxon>
        <taxon>Viridiplantae</taxon>
        <taxon>Streptophyta</taxon>
        <taxon>Embryophyta</taxon>
        <taxon>Tracheophyta</taxon>
        <taxon>Spermatophyta</taxon>
        <taxon>Magnoliopsida</taxon>
        <taxon>eudicotyledons</taxon>
        <taxon>Gunneridae</taxon>
        <taxon>Pentapetalae</taxon>
        <taxon>rosids</taxon>
        <taxon>malvids</taxon>
        <taxon>Malvales</taxon>
        <taxon>Malvaceae</taxon>
        <taxon>Grewioideae</taxon>
        <taxon>Apeibeae</taxon>
        <taxon>Corchorus</taxon>
    </lineage>
</organism>
<dbReference type="SUPFAM" id="SSF101941">
    <property type="entry name" value="NAC domain"/>
    <property type="match status" value="1"/>
</dbReference>
<dbReference type="OrthoDB" id="774757at2759"/>